<dbReference type="GO" id="GO:0071051">
    <property type="term" value="P:poly(A)-dependent snoRNA 3'-end processing"/>
    <property type="evidence" value="ECO:0007669"/>
    <property type="project" value="TreeGrafter"/>
</dbReference>
<keyword evidence="8" id="KW-1185">Reference proteome</keyword>
<dbReference type="Pfam" id="PF01138">
    <property type="entry name" value="RNase_PH"/>
    <property type="match status" value="1"/>
</dbReference>
<evidence type="ECO:0000259" key="6">
    <source>
        <dbReference type="Pfam" id="PF01138"/>
    </source>
</evidence>
<dbReference type="EMBL" id="LXPE01000007">
    <property type="protein sequence ID" value="OBA27616.1"/>
    <property type="molecule type" value="Genomic_DNA"/>
</dbReference>
<dbReference type="InterPro" id="IPR027408">
    <property type="entry name" value="PNPase/RNase_PH_dom_sf"/>
</dbReference>
<protein>
    <recommendedName>
        <fullName evidence="6">Exoribonuclease phosphorolytic domain-containing protein</fullName>
    </recommendedName>
</protein>
<dbReference type="GO" id="GO:0071028">
    <property type="term" value="P:nuclear mRNA surveillance"/>
    <property type="evidence" value="ECO:0007669"/>
    <property type="project" value="TreeGrafter"/>
</dbReference>
<keyword evidence="3" id="KW-0698">rRNA processing</keyword>
<dbReference type="Proteomes" id="UP000092321">
    <property type="component" value="Unassembled WGS sequence"/>
</dbReference>
<dbReference type="InterPro" id="IPR036345">
    <property type="entry name" value="ExoRNase_PH_dom2_sf"/>
</dbReference>
<evidence type="ECO:0000256" key="4">
    <source>
        <dbReference type="ARBA" id="ARBA00022835"/>
    </source>
</evidence>
<reference evidence="8" key="1">
    <citation type="journal article" date="2016" name="Proc. Natl. Acad. Sci. U.S.A.">
        <title>Comparative genomics of biotechnologically important yeasts.</title>
        <authorList>
            <person name="Riley R."/>
            <person name="Haridas S."/>
            <person name="Wolfe K.H."/>
            <person name="Lopes M.R."/>
            <person name="Hittinger C.T."/>
            <person name="Goeker M."/>
            <person name="Salamov A.A."/>
            <person name="Wisecaver J.H."/>
            <person name="Long T.M."/>
            <person name="Calvey C.H."/>
            <person name="Aerts A.L."/>
            <person name="Barry K.W."/>
            <person name="Choi C."/>
            <person name="Clum A."/>
            <person name="Coughlan A.Y."/>
            <person name="Deshpande S."/>
            <person name="Douglass A.P."/>
            <person name="Hanson S.J."/>
            <person name="Klenk H.-P."/>
            <person name="LaButti K.M."/>
            <person name="Lapidus A."/>
            <person name="Lindquist E.A."/>
            <person name="Lipzen A.M."/>
            <person name="Meier-Kolthoff J.P."/>
            <person name="Ohm R.A."/>
            <person name="Otillar R.P."/>
            <person name="Pangilinan J.L."/>
            <person name="Peng Y."/>
            <person name="Rokas A."/>
            <person name="Rosa C.A."/>
            <person name="Scheuner C."/>
            <person name="Sibirny A.A."/>
            <person name="Slot J.C."/>
            <person name="Stielow J.B."/>
            <person name="Sun H."/>
            <person name="Kurtzman C.P."/>
            <person name="Blackwell M."/>
            <person name="Grigoriev I.V."/>
            <person name="Jeffries T.W."/>
        </authorList>
    </citation>
    <scope>NUCLEOTIDE SEQUENCE [LARGE SCALE GENOMIC DNA]</scope>
    <source>
        <strain evidence="8">NRRL Y-1626</strain>
    </source>
</reference>
<evidence type="ECO:0000256" key="2">
    <source>
        <dbReference type="ARBA" id="ARBA00006678"/>
    </source>
</evidence>
<evidence type="ECO:0000256" key="3">
    <source>
        <dbReference type="ARBA" id="ARBA00022552"/>
    </source>
</evidence>
<accession>A0A1B7TFU8</accession>
<dbReference type="PANTHER" id="PTHR11953">
    <property type="entry name" value="EXOSOME COMPLEX COMPONENT"/>
    <property type="match status" value="1"/>
</dbReference>
<keyword evidence="4" id="KW-0271">Exosome</keyword>
<feature type="domain" description="Exoribonuclease phosphorolytic" evidence="6">
    <location>
        <begin position="3"/>
        <end position="135"/>
    </location>
</feature>
<dbReference type="GO" id="GO:0071038">
    <property type="term" value="P:TRAMP-dependent tRNA surveillance pathway"/>
    <property type="evidence" value="ECO:0007669"/>
    <property type="project" value="UniProtKB-ARBA"/>
</dbReference>
<dbReference type="GO" id="GO:0000467">
    <property type="term" value="P:exonucleolytic trimming to generate mature 3'-end of 5.8S rRNA from tricistronic rRNA transcript (SSU-rRNA, 5.8S rRNA, LSU-rRNA)"/>
    <property type="evidence" value="ECO:0007669"/>
    <property type="project" value="UniProtKB-ARBA"/>
</dbReference>
<evidence type="ECO:0000256" key="5">
    <source>
        <dbReference type="ARBA" id="ARBA00023242"/>
    </source>
</evidence>
<gene>
    <name evidence="7" type="ORF">HANVADRAFT_52067</name>
</gene>
<keyword evidence="5" id="KW-0539">Nucleus</keyword>
<sequence length="237" mass="26387">MTNLKYSVLPNLDGSCELSTSNSKVITAVSGPLEPKQRHRLPLQSAIEVVIKPSFGMGPTPREVLMQDKLATVLQAVIVTELYPRKLVQVNAQILESPFDEFGSMMGNSFNEILSPMIDLNSCFNSSFISLCDSAIALKSSFVSTLLGVTEDKLINIAEVSDLDLLRSFNFKSLHHIVLEVEENKPTNVLLLDSQGDFNDDDLVNVLDNAQKITQKEFQNIRNILKDKVSQDFIWKA</sequence>
<dbReference type="SUPFAM" id="SSF55666">
    <property type="entry name" value="Ribonuclease PH domain 2-like"/>
    <property type="match status" value="1"/>
</dbReference>
<comment type="caution">
    <text evidence="7">The sequence shown here is derived from an EMBL/GenBank/DDBJ whole genome shotgun (WGS) entry which is preliminary data.</text>
</comment>
<dbReference type="AlphaFoldDB" id="A0A1B7TFU8"/>
<dbReference type="GO" id="GO:0005730">
    <property type="term" value="C:nucleolus"/>
    <property type="evidence" value="ECO:0007669"/>
    <property type="project" value="TreeGrafter"/>
</dbReference>
<evidence type="ECO:0000313" key="8">
    <source>
        <dbReference type="Proteomes" id="UP000092321"/>
    </source>
</evidence>
<dbReference type="InterPro" id="IPR050080">
    <property type="entry name" value="RNase_PH"/>
</dbReference>
<dbReference type="PANTHER" id="PTHR11953:SF1">
    <property type="entry name" value="EXOSOME COMPLEX COMPONENT RRP46"/>
    <property type="match status" value="1"/>
</dbReference>
<dbReference type="GO" id="GO:0003723">
    <property type="term" value="F:RNA binding"/>
    <property type="evidence" value="ECO:0007669"/>
    <property type="project" value="TreeGrafter"/>
</dbReference>
<name>A0A1B7TFU8_9ASCO</name>
<dbReference type="InterPro" id="IPR001247">
    <property type="entry name" value="ExoRNase_PH_dom1"/>
</dbReference>
<dbReference type="OrthoDB" id="27298at2759"/>
<dbReference type="GO" id="GO:0000176">
    <property type="term" value="C:nuclear exosome (RNase complex)"/>
    <property type="evidence" value="ECO:0007669"/>
    <property type="project" value="TreeGrafter"/>
</dbReference>
<dbReference type="InterPro" id="IPR020568">
    <property type="entry name" value="Ribosomal_Su5_D2-typ_SF"/>
</dbReference>
<proteinExistence type="inferred from homology"/>
<dbReference type="SUPFAM" id="SSF54211">
    <property type="entry name" value="Ribosomal protein S5 domain 2-like"/>
    <property type="match status" value="1"/>
</dbReference>
<evidence type="ECO:0000313" key="7">
    <source>
        <dbReference type="EMBL" id="OBA27616.1"/>
    </source>
</evidence>
<dbReference type="Gene3D" id="3.30.230.70">
    <property type="entry name" value="GHMP Kinase, N-terminal domain"/>
    <property type="match status" value="1"/>
</dbReference>
<organism evidence="7 8">
    <name type="scientific">Hanseniaspora valbyensis NRRL Y-1626</name>
    <dbReference type="NCBI Taxonomy" id="766949"/>
    <lineage>
        <taxon>Eukaryota</taxon>
        <taxon>Fungi</taxon>
        <taxon>Dikarya</taxon>
        <taxon>Ascomycota</taxon>
        <taxon>Saccharomycotina</taxon>
        <taxon>Saccharomycetes</taxon>
        <taxon>Saccharomycodales</taxon>
        <taxon>Saccharomycodaceae</taxon>
        <taxon>Hanseniaspora</taxon>
    </lineage>
</organism>
<evidence type="ECO:0000256" key="1">
    <source>
        <dbReference type="ARBA" id="ARBA00004123"/>
    </source>
</evidence>
<dbReference type="GO" id="GO:0000177">
    <property type="term" value="C:cytoplasmic exosome (RNase complex)"/>
    <property type="evidence" value="ECO:0007669"/>
    <property type="project" value="UniProtKB-ARBA"/>
</dbReference>
<dbReference type="GO" id="GO:0016075">
    <property type="term" value="P:rRNA catabolic process"/>
    <property type="evidence" value="ECO:0007669"/>
    <property type="project" value="TreeGrafter"/>
</dbReference>
<dbReference type="GO" id="GO:0034475">
    <property type="term" value="P:U4 snRNA 3'-end processing"/>
    <property type="evidence" value="ECO:0007669"/>
    <property type="project" value="TreeGrafter"/>
</dbReference>
<comment type="similarity">
    <text evidence="2">Belongs to the RNase PH family.</text>
</comment>
<comment type="subcellular location">
    <subcellularLocation>
        <location evidence="1">Nucleus</location>
    </subcellularLocation>
</comment>